<organism evidence="3 4">
    <name type="scientific">Piromyces finnis</name>
    <dbReference type="NCBI Taxonomy" id="1754191"/>
    <lineage>
        <taxon>Eukaryota</taxon>
        <taxon>Fungi</taxon>
        <taxon>Fungi incertae sedis</taxon>
        <taxon>Chytridiomycota</taxon>
        <taxon>Chytridiomycota incertae sedis</taxon>
        <taxon>Neocallimastigomycetes</taxon>
        <taxon>Neocallimastigales</taxon>
        <taxon>Neocallimastigaceae</taxon>
        <taxon>Piromyces</taxon>
    </lineage>
</organism>
<feature type="region of interest" description="Disordered" evidence="2">
    <location>
        <begin position="1265"/>
        <end position="1290"/>
    </location>
</feature>
<protein>
    <submittedName>
        <fullName evidence="3">Uncharacterized protein</fullName>
    </submittedName>
</protein>
<gene>
    <name evidence="3" type="ORF">BCR36DRAFT_409041</name>
</gene>
<evidence type="ECO:0000313" key="4">
    <source>
        <dbReference type="Proteomes" id="UP000193719"/>
    </source>
</evidence>
<comment type="caution">
    <text evidence="3">The sequence shown here is derived from an EMBL/GenBank/DDBJ whole genome shotgun (WGS) entry which is preliminary data.</text>
</comment>
<proteinExistence type="predicted"/>
<sequence length="1691" mass="196057">MSDFLQPWLKNDVIKIVNEILSKDNSKIRIEEAVKNVQLEECRRVQIAQFLKCPTKENPNDTCLSYVIDKTNFIMAIFSTKALDTFRANEPDISFTSLRGCFIILKKYNFSYDNKSRQLQLYIDNFDYIGGQANVYPGELQSINEIPSIKTFLSVIYSRIKEEEKNEEVYHYGWKDINKISDEDCYISSEDRSILDNLPGIYILSINCIQYTIIYGIYIYLFEILGWSEPNSPFILNEEINNNDILNHNDPLFNSQSIFEIVDFKPEEDDENNRQNENRKKSEKRYRDVDVISDDSNQSENDMNIETQLKFKRMKNNDYEEDDQPLMFTQPMELIPDQDINMEINSNFSDHLSTSTDDNLTSNFAPAGAYINSNNNSEISENEYETDKESIFSNSYTSNKDKNSLSFNTQKIIEKVNFFSQANPSDDASDEILYESANLDRNGSINFINNNESWDNIDDFNLYSSQNSSNNSVDLNDTMMSENFQYMNEKKNSVNNIPLTQDITTNNNSHNNNNIPLNQNYSKNPKENISKQKMIDETEKMLNQLEINFRGLKNTESANKMIESLKIKLKALKSDTISNSNSKSNIEDDSLSKPFSDIPSLSSSSNEEVKNKKKEKSIEKENNEIEIRNKGKPLNSINEIKNIIIDNSKIEKSSEKEKNNNEMFNHIENMLEQLSSPDILKNIKKRDSIINKNNLKKNKDKSEESSEERFNDKIEDTKEIIDQSVLNNTNKTIACTDDKVKKFDLTENSKDTDKIGISSIKSIEKNNIEKKRKATKRKISDINKNSIISNEDKLNKRNQSKEENGFRLYQKRIQEKKKKIQENNTKINESFTRINEQEKNINKSPVQEKIINNSNSLAESINDNNKEQDFKAVVQPENQNIFPIKDKNDNLNTKKYEINNTNDFNEKNKLEHHNLSKDQNKNDIVNNIEIDKVNEKGNNQSLHKKVNVNSPNRTPIKPTSILKKSTSESYKKKSVSFNTNIDIKVIPSIPQTKKIPIRSPKRTDDVSSFFASLSPPSKQNKHTIFSKYSSSLLNQSGLSPLSSRNFIRQNKSSSPLSFIKSNLFIDNKSLKNHPKIINETKNYSSFNKNFESNNPERRYAEASKKLNQIFTLQHNNKLNESRANSIKENSLINISSSVSSPIKSQNNPTSNVNNVNTNKTTNGQPINNNNYNNDYSNNKQIQFKEIKSNTDVMEKIFLNDDHENIEVKEKHFNDFNILKKLISDKEKNKNENSIIKEEIKQTTENNKIGIIKNNSINEDKFELSSTKEENEKNDNNLLKDNTNNKTDKNEIINKNNKNDCNIVNTPTEDKCDNKLLVKNSTINHNSSENKKDELIINSSIINIDIIKNEKNDIIYNVNNSEINLDNKRKTEISTQNDSLINPHNVENIDKRNTLNKKNKSEINSNNSEIIIENATKNKYSQEKSHIDSTDKSYNIELNDNNNSSKKTKRPVITNNKELNKYSKSLEDNIVKNILINENENENENKIKNNIMDEFDFGNITENEKCISIHHENDTCVKSNELLPISIKKNHNNKYDEINVIKEKHLTLNEQYSSNNANNVNTLLDENINNCNDDDSMILDKFSYNNESKNEIQTKENNIYNEKEYKKGLHYIENHINKNNYYQSLKVFYDMFTPASNETQKIFEIGNTRSKEYDNTNMTNCTCRNCFICKNDSIKTVSNDKFKIDYTNWKFY</sequence>
<dbReference type="Proteomes" id="UP000193719">
    <property type="component" value="Unassembled WGS sequence"/>
</dbReference>
<feature type="region of interest" description="Disordered" evidence="2">
    <location>
        <begin position="1138"/>
        <end position="1172"/>
    </location>
</feature>
<dbReference type="OrthoDB" id="10660900at2759"/>
<evidence type="ECO:0000256" key="1">
    <source>
        <dbReference type="SAM" id="Coils"/>
    </source>
</evidence>
<feature type="coiled-coil region" evidence="1">
    <location>
        <begin position="528"/>
        <end position="575"/>
    </location>
</feature>
<name>A0A1Y1VKC7_9FUNG</name>
<keyword evidence="4" id="KW-1185">Reference proteome</keyword>
<dbReference type="Gene3D" id="2.40.50.960">
    <property type="match status" value="1"/>
</dbReference>
<feature type="coiled-coil region" evidence="1">
    <location>
        <begin position="1218"/>
        <end position="1245"/>
    </location>
</feature>
<keyword evidence="1" id="KW-0175">Coiled coil</keyword>
<reference evidence="3 4" key="1">
    <citation type="submission" date="2016-08" db="EMBL/GenBank/DDBJ databases">
        <title>Genomes of anaerobic fungi encode conserved fungal cellulosomes for biomass hydrolysis.</title>
        <authorList>
            <consortium name="DOE Joint Genome Institute"/>
            <person name="Haitjema C.H."/>
            <person name="Gilmore S.P."/>
            <person name="Henske J.K."/>
            <person name="Solomon K.V."/>
            <person name="De Groot R."/>
            <person name="Kuo A."/>
            <person name="Mondo S.J."/>
            <person name="Salamov A.A."/>
            <person name="Labutti K."/>
            <person name="Zhao Z."/>
            <person name="Chiniquy J."/>
            <person name="Barry K."/>
            <person name="Brewer H.M."/>
            <person name="Purvine S.O."/>
            <person name="Wright A.T."/>
            <person name="Boxma B."/>
            <person name="Van Alen T."/>
            <person name="Hackstein J.H."/>
            <person name="Baker S.E."/>
            <person name="Grigoriev I.V."/>
            <person name="O'Malley M.A."/>
        </authorList>
    </citation>
    <scope>NUCLEOTIDE SEQUENCE [LARGE SCALE GENOMIC DNA]</scope>
    <source>
        <strain evidence="4">finn</strain>
    </source>
</reference>
<feature type="region of interest" description="Disordered" evidence="2">
    <location>
        <begin position="577"/>
        <end position="619"/>
    </location>
</feature>
<feature type="compositionally biased region" description="Basic and acidic residues" evidence="2">
    <location>
        <begin position="272"/>
        <end position="289"/>
    </location>
</feature>
<feature type="region of interest" description="Disordered" evidence="2">
    <location>
        <begin position="505"/>
        <end position="525"/>
    </location>
</feature>
<feature type="compositionally biased region" description="Basic and acidic residues" evidence="2">
    <location>
        <begin position="1265"/>
        <end position="1274"/>
    </location>
</feature>
<accession>A0A1Y1VKC7</accession>
<evidence type="ECO:0000256" key="2">
    <source>
        <dbReference type="SAM" id="MobiDB-lite"/>
    </source>
</evidence>
<reference evidence="3 4" key="2">
    <citation type="submission" date="2016-08" db="EMBL/GenBank/DDBJ databases">
        <title>Pervasive Adenine N6-methylation of Active Genes in Fungi.</title>
        <authorList>
            <consortium name="DOE Joint Genome Institute"/>
            <person name="Mondo S.J."/>
            <person name="Dannebaum R.O."/>
            <person name="Kuo R.C."/>
            <person name="Labutti K."/>
            <person name="Haridas S."/>
            <person name="Kuo A."/>
            <person name="Salamov A."/>
            <person name="Ahrendt S.R."/>
            <person name="Lipzen A."/>
            <person name="Sullivan W."/>
            <person name="Andreopoulos W.B."/>
            <person name="Clum A."/>
            <person name="Lindquist E."/>
            <person name="Daum C."/>
            <person name="Ramamoorthy G.K."/>
            <person name="Gryganskyi A."/>
            <person name="Culley D."/>
            <person name="Magnuson J.K."/>
            <person name="James T.Y."/>
            <person name="O'Malley M.A."/>
            <person name="Stajich J.E."/>
            <person name="Spatafora J.W."/>
            <person name="Visel A."/>
            <person name="Grigoriev I.V."/>
        </authorList>
    </citation>
    <scope>NUCLEOTIDE SEQUENCE [LARGE SCALE GENOMIC DNA]</scope>
    <source>
        <strain evidence="4">finn</strain>
    </source>
</reference>
<feature type="region of interest" description="Disordered" evidence="2">
    <location>
        <begin position="264"/>
        <end position="289"/>
    </location>
</feature>
<dbReference type="STRING" id="1754191.A0A1Y1VKC7"/>
<feature type="compositionally biased region" description="Low complexity" evidence="2">
    <location>
        <begin position="506"/>
        <end position="520"/>
    </location>
</feature>
<dbReference type="EMBL" id="MCFH01000004">
    <property type="protein sequence ID" value="ORX58530.1"/>
    <property type="molecule type" value="Genomic_DNA"/>
</dbReference>
<evidence type="ECO:0000313" key="3">
    <source>
        <dbReference type="EMBL" id="ORX58530.1"/>
    </source>
</evidence>
<feature type="compositionally biased region" description="Low complexity" evidence="2">
    <location>
        <begin position="1275"/>
        <end position="1284"/>
    </location>
</feature>